<accession>A0ABW4X994</accession>
<sequence length="226" mass="23004">MSAPNARGDGGPSSEPQRPTGSWPHPAPGSEAPAGTWSPPQAPAWAPAWEPPPTSGWRAPGAPTAAPAGPARSRGPLGLALVAGVGLLAGAVGAALLVTAAFLAGAEDIGRQMADQVGPAVERGIADGSEEAMQAAMDQLMGAVPEDLALPGEPVDPAEQFPPTPPEDLGSDPALDQYAQQCFDGALQACDDLYYESPPMSEYETYANTCGGRVKEYTVGSCTELE</sequence>
<reference evidence="4" key="1">
    <citation type="journal article" date="2019" name="Int. J. Syst. Evol. Microbiol.">
        <title>The Global Catalogue of Microorganisms (GCM) 10K type strain sequencing project: providing services to taxonomists for standard genome sequencing and annotation.</title>
        <authorList>
            <consortium name="The Broad Institute Genomics Platform"/>
            <consortium name="The Broad Institute Genome Sequencing Center for Infectious Disease"/>
            <person name="Wu L."/>
            <person name="Ma J."/>
        </authorList>
    </citation>
    <scope>NUCLEOTIDE SEQUENCE [LARGE SCALE GENOMIC DNA]</scope>
    <source>
        <strain evidence="4">JCM 3338</strain>
    </source>
</reference>
<gene>
    <name evidence="3" type="ORF">ACFSHS_10290</name>
</gene>
<evidence type="ECO:0000256" key="2">
    <source>
        <dbReference type="SAM" id="Phobius"/>
    </source>
</evidence>
<feature type="region of interest" description="Disordered" evidence="1">
    <location>
        <begin position="149"/>
        <end position="174"/>
    </location>
</feature>
<feature type="transmembrane region" description="Helical" evidence="2">
    <location>
        <begin position="77"/>
        <end position="103"/>
    </location>
</feature>
<protein>
    <submittedName>
        <fullName evidence="3">Uncharacterized protein</fullName>
    </submittedName>
</protein>
<proteinExistence type="predicted"/>
<evidence type="ECO:0000256" key="1">
    <source>
        <dbReference type="SAM" id="MobiDB-lite"/>
    </source>
</evidence>
<evidence type="ECO:0000313" key="3">
    <source>
        <dbReference type="EMBL" id="MFD2091957.1"/>
    </source>
</evidence>
<organism evidence="3 4">
    <name type="scientific">Blastococcus deserti</name>
    <dbReference type="NCBI Taxonomy" id="2259033"/>
    <lineage>
        <taxon>Bacteria</taxon>
        <taxon>Bacillati</taxon>
        <taxon>Actinomycetota</taxon>
        <taxon>Actinomycetes</taxon>
        <taxon>Geodermatophilales</taxon>
        <taxon>Geodermatophilaceae</taxon>
        <taxon>Blastococcus</taxon>
    </lineage>
</organism>
<name>A0ABW4X994_9ACTN</name>
<feature type="compositionally biased region" description="Low complexity" evidence="1">
    <location>
        <begin position="58"/>
        <end position="71"/>
    </location>
</feature>
<keyword evidence="2" id="KW-0812">Transmembrane</keyword>
<dbReference type="EMBL" id="JBHUHP010000009">
    <property type="protein sequence ID" value="MFD2091957.1"/>
    <property type="molecule type" value="Genomic_DNA"/>
</dbReference>
<keyword evidence="2" id="KW-1133">Transmembrane helix</keyword>
<evidence type="ECO:0000313" key="4">
    <source>
        <dbReference type="Proteomes" id="UP001597402"/>
    </source>
</evidence>
<keyword evidence="4" id="KW-1185">Reference proteome</keyword>
<keyword evidence="2" id="KW-0472">Membrane</keyword>
<comment type="caution">
    <text evidence="3">The sequence shown here is derived from an EMBL/GenBank/DDBJ whole genome shotgun (WGS) entry which is preliminary data.</text>
</comment>
<dbReference type="Proteomes" id="UP001597402">
    <property type="component" value="Unassembled WGS sequence"/>
</dbReference>
<dbReference type="RefSeq" id="WP_376874870.1">
    <property type="nucleotide sequence ID" value="NZ_JBHUHP010000009.1"/>
</dbReference>
<feature type="region of interest" description="Disordered" evidence="1">
    <location>
        <begin position="1"/>
        <end position="71"/>
    </location>
</feature>